<sequence>MSSLWLRKLALAGATLAPTSLAFSHYTQKPTQKSTALRAAPLKQCVGGTWVASSGAGTIDVEDPTTGALIGRVPEGTEADAHAALLAAKQAQPAWAKTAPAARGEALKAMARVIRANRVELAELLASEQAKVAGLAQVEIDFTAEYFDYYAGWARIYEAGEIISSDDPNEHIYLHKIPLGVSVGICPWNFPVFVMARKLAPALVTGNTCVVKTSEVTPLTCARITELWTESDDAALPPKGTYSVITGLGSTVGAALVSSPLVDIVSMTGSVATGKSIMKSAAEHMTKVSLELGGKAPAIVCADADLDLAVKGVLASRICFSGQVCNCCERVYVHESVKEAFLQKLVAAMEGVKVGAPADDGVDCCGLVSSAQFDKVKGMLDRAVAAGAKVECGGTPLTNVGYGFAPTVLTNVKQSDEIVQEEVFGPVLPVLTFKTMDEAFQLACDTKFGLTSSIYTTNVDIAERAKNELRFGETYVNRENFEAIQGFHAGMRQSGIGGADGKHGLEEYLASHVVYVRRDPSAGN</sequence>
<evidence type="ECO:0000256" key="2">
    <source>
        <dbReference type="ARBA" id="ARBA00023002"/>
    </source>
</evidence>
<dbReference type="InterPro" id="IPR016161">
    <property type="entry name" value="Ald_DH/histidinol_DH"/>
</dbReference>
<organism evidence="7 8">
    <name type="scientific">Pelagomonas calceolata</name>
    <dbReference type="NCBI Taxonomy" id="35677"/>
    <lineage>
        <taxon>Eukaryota</taxon>
        <taxon>Sar</taxon>
        <taxon>Stramenopiles</taxon>
        <taxon>Ochrophyta</taxon>
        <taxon>Pelagophyceae</taxon>
        <taxon>Pelagomonadales</taxon>
        <taxon>Pelagomonadaceae</taxon>
        <taxon>Pelagomonas</taxon>
    </lineage>
</organism>
<evidence type="ECO:0000313" key="8">
    <source>
        <dbReference type="Proteomes" id="UP000789595"/>
    </source>
</evidence>
<keyword evidence="5" id="KW-0732">Signal</keyword>
<evidence type="ECO:0000256" key="1">
    <source>
        <dbReference type="ARBA" id="ARBA00009986"/>
    </source>
</evidence>
<evidence type="ECO:0000259" key="6">
    <source>
        <dbReference type="Pfam" id="PF00171"/>
    </source>
</evidence>
<dbReference type="AlphaFoldDB" id="A0A8J2SF08"/>
<evidence type="ECO:0000313" key="7">
    <source>
        <dbReference type="EMBL" id="CAH0366784.1"/>
    </source>
</evidence>
<gene>
    <name evidence="7" type="ORF">PECAL_1P32930</name>
</gene>
<dbReference type="FunFam" id="3.40.309.10:FF:000009">
    <property type="entry name" value="Aldehyde dehydrogenase A"/>
    <property type="match status" value="1"/>
</dbReference>
<feature type="domain" description="Aldehyde dehydrogenase" evidence="6">
    <location>
        <begin position="50"/>
        <end position="512"/>
    </location>
</feature>
<dbReference type="InterPro" id="IPR016162">
    <property type="entry name" value="Ald_DH_N"/>
</dbReference>
<keyword evidence="8" id="KW-1185">Reference proteome</keyword>
<dbReference type="SUPFAM" id="SSF53720">
    <property type="entry name" value="ALDH-like"/>
    <property type="match status" value="1"/>
</dbReference>
<reference evidence="7" key="1">
    <citation type="submission" date="2021-11" db="EMBL/GenBank/DDBJ databases">
        <authorList>
            <consortium name="Genoscope - CEA"/>
            <person name="William W."/>
        </authorList>
    </citation>
    <scope>NUCLEOTIDE SEQUENCE</scope>
</reference>
<dbReference type="GO" id="GO:0016620">
    <property type="term" value="F:oxidoreductase activity, acting on the aldehyde or oxo group of donors, NAD or NADP as acceptor"/>
    <property type="evidence" value="ECO:0007669"/>
    <property type="project" value="InterPro"/>
</dbReference>
<evidence type="ECO:0000256" key="3">
    <source>
        <dbReference type="PROSITE-ProRule" id="PRU10007"/>
    </source>
</evidence>
<dbReference type="PROSITE" id="PS00687">
    <property type="entry name" value="ALDEHYDE_DEHYDR_GLU"/>
    <property type="match status" value="1"/>
</dbReference>
<dbReference type="InterPro" id="IPR029510">
    <property type="entry name" value="Ald_DH_CS_GLU"/>
</dbReference>
<feature type="chain" id="PRO_5035260669" description="Aldehyde dehydrogenase domain-containing protein" evidence="5">
    <location>
        <begin position="23"/>
        <end position="524"/>
    </location>
</feature>
<dbReference type="InterPro" id="IPR015590">
    <property type="entry name" value="Aldehyde_DH_dom"/>
</dbReference>
<dbReference type="PANTHER" id="PTHR11699">
    <property type="entry name" value="ALDEHYDE DEHYDROGENASE-RELATED"/>
    <property type="match status" value="1"/>
</dbReference>
<dbReference type="EMBL" id="CAKKNE010000001">
    <property type="protein sequence ID" value="CAH0366784.1"/>
    <property type="molecule type" value="Genomic_DNA"/>
</dbReference>
<dbReference type="NCBIfam" id="NF007497">
    <property type="entry name" value="PRK10090.1"/>
    <property type="match status" value="1"/>
</dbReference>
<dbReference type="OrthoDB" id="310895at2759"/>
<accession>A0A8J2SF08</accession>
<dbReference type="InterPro" id="IPR016163">
    <property type="entry name" value="Ald_DH_C"/>
</dbReference>
<dbReference type="Proteomes" id="UP000789595">
    <property type="component" value="Unassembled WGS sequence"/>
</dbReference>
<dbReference type="Gene3D" id="3.40.605.10">
    <property type="entry name" value="Aldehyde Dehydrogenase, Chain A, domain 1"/>
    <property type="match status" value="1"/>
</dbReference>
<dbReference type="Gene3D" id="3.40.309.10">
    <property type="entry name" value="Aldehyde Dehydrogenase, Chain A, domain 2"/>
    <property type="match status" value="1"/>
</dbReference>
<keyword evidence="2 4" id="KW-0560">Oxidoreductase</keyword>
<feature type="active site" evidence="3">
    <location>
        <position position="291"/>
    </location>
</feature>
<comment type="similarity">
    <text evidence="1 4">Belongs to the aldehyde dehydrogenase family.</text>
</comment>
<protein>
    <recommendedName>
        <fullName evidence="6">Aldehyde dehydrogenase domain-containing protein</fullName>
    </recommendedName>
</protein>
<proteinExistence type="inferred from homology"/>
<name>A0A8J2SF08_9STRA</name>
<evidence type="ECO:0000256" key="5">
    <source>
        <dbReference type="SAM" id="SignalP"/>
    </source>
</evidence>
<comment type="caution">
    <text evidence="7">The sequence shown here is derived from an EMBL/GenBank/DDBJ whole genome shotgun (WGS) entry which is preliminary data.</text>
</comment>
<dbReference type="FunFam" id="3.40.605.10:FF:000007">
    <property type="entry name" value="NAD/NADP-dependent betaine aldehyde dehydrogenase"/>
    <property type="match status" value="1"/>
</dbReference>
<evidence type="ECO:0000256" key="4">
    <source>
        <dbReference type="RuleBase" id="RU003345"/>
    </source>
</evidence>
<feature type="signal peptide" evidence="5">
    <location>
        <begin position="1"/>
        <end position="22"/>
    </location>
</feature>
<dbReference type="Pfam" id="PF00171">
    <property type="entry name" value="Aldedh"/>
    <property type="match status" value="1"/>
</dbReference>